<gene>
    <name evidence="1" type="ORF">ACFQ5M_11280</name>
</gene>
<reference evidence="2" key="1">
    <citation type="journal article" date="2019" name="Int. J. Syst. Evol. Microbiol.">
        <title>The Global Catalogue of Microorganisms (GCM) 10K type strain sequencing project: providing services to taxonomists for standard genome sequencing and annotation.</title>
        <authorList>
            <consortium name="The Broad Institute Genomics Platform"/>
            <consortium name="The Broad Institute Genome Sequencing Center for Infectious Disease"/>
            <person name="Wu L."/>
            <person name="Ma J."/>
        </authorList>
    </citation>
    <scope>NUCLEOTIDE SEQUENCE [LARGE SCALE GENOMIC DNA]</scope>
    <source>
        <strain evidence="2">CCM 8896</strain>
    </source>
</reference>
<dbReference type="EMBL" id="JBHTOP010000026">
    <property type="protein sequence ID" value="MFD1672684.1"/>
    <property type="molecule type" value="Genomic_DNA"/>
</dbReference>
<keyword evidence="2" id="KW-1185">Reference proteome</keyword>
<evidence type="ECO:0000313" key="1">
    <source>
        <dbReference type="EMBL" id="MFD1672684.1"/>
    </source>
</evidence>
<dbReference type="CDD" id="cd11533">
    <property type="entry name" value="NTP-PPase_Af0060_like"/>
    <property type="match status" value="1"/>
</dbReference>
<dbReference type="SUPFAM" id="SSF101386">
    <property type="entry name" value="all-alpha NTP pyrophosphatases"/>
    <property type="match status" value="1"/>
</dbReference>
<dbReference type="Gene3D" id="1.10.287.1080">
    <property type="entry name" value="MazG-like"/>
    <property type="match status" value="1"/>
</dbReference>
<sequence>MMMTTIQNQIKAAALKEPKTVEQQFLKLSEEVGEAAQAYLAAMKVSGNDYKQLTKVDVQEELVDVLLVTYAILYKLDISDEALNALLTQKVTKWLSHQKH</sequence>
<name>A0ABW4JAF5_9LACO</name>
<organism evidence="1 2">
    <name type="scientific">Agrilactobacillus yilanensis</name>
    <dbReference type="NCBI Taxonomy" id="2485997"/>
    <lineage>
        <taxon>Bacteria</taxon>
        <taxon>Bacillati</taxon>
        <taxon>Bacillota</taxon>
        <taxon>Bacilli</taxon>
        <taxon>Lactobacillales</taxon>
        <taxon>Lactobacillaceae</taxon>
        <taxon>Agrilactobacillus</taxon>
    </lineage>
</organism>
<dbReference type="Proteomes" id="UP001597267">
    <property type="component" value="Unassembled WGS sequence"/>
</dbReference>
<comment type="caution">
    <text evidence="1">The sequence shown here is derived from an EMBL/GenBank/DDBJ whole genome shotgun (WGS) entry which is preliminary data.</text>
</comment>
<proteinExistence type="predicted"/>
<dbReference type="InterPro" id="IPR044548">
    <property type="entry name" value="AF0060_NTP-PPase_MazG-like"/>
</dbReference>
<protein>
    <submittedName>
        <fullName evidence="1">MazG-like family protein</fullName>
    </submittedName>
</protein>
<evidence type="ECO:0000313" key="2">
    <source>
        <dbReference type="Proteomes" id="UP001597267"/>
    </source>
</evidence>
<accession>A0ABW4JAF5</accession>